<evidence type="ECO:0000313" key="3">
    <source>
        <dbReference type="Proteomes" id="UP000650628"/>
    </source>
</evidence>
<dbReference type="Gene3D" id="1.10.260.40">
    <property type="entry name" value="lambda repressor-like DNA-binding domains"/>
    <property type="match status" value="1"/>
</dbReference>
<dbReference type="GO" id="GO:0003677">
    <property type="term" value="F:DNA binding"/>
    <property type="evidence" value="ECO:0007669"/>
    <property type="project" value="InterPro"/>
</dbReference>
<dbReference type="Pfam" id="PF17765">
    <property type="entry name" value="MLTR_LBD"/>
    <property type="match status" value="1"/>
</dbReference>
<name>A0A8J3TNU7_9ACTN</name>
<dbReference type="PANTHER" id="PTHR35010">
    <property type="entry name" value="BLL4672 PROTEIN-RELATED"/>
    <property type="match status" value="1"/>
</dbReference>
<feature type="domain" description="HTH cro/C1-type" evidence="1">
    <location>
        <begin position="35"/>
        <end position="82"/>
    </location>
</feature>
<protein>
    <submittedName>
        <fullName evidence="2">Transcriptional regulator</fullName>
    </submittedName>
</protein>
<evidence type="ECO:0000313" key="2">
    <source>
        <dbReference type="EMBL" id="GII28617.1"/>
    </source>
</evidence>
<dbReference type="AlphaFoldDB" id="A0A8J3TNU7"/>
<keyword evidence="3" id="KW-1185">Reference proteome</keyword>
<dbReference type="EMBL" id="BOOO01000009">
    <property type="protein sequence ID" value="GII28617.1"/>
    <property type="molecule type" value="Genomic_DNA"/>
</dbReference>
<gene>
    <name evidence="2" type="ORF">Pmi06nite_20590</name>
</gene>
<evidence type="ECO:0000259" key="1">
    <source>
        <dbReference type="PROSITE" id="PS50943"/>
    </source>
</evidence>
<dbReference type="CDD" id="cd00093">
    <property type="entry name" value="HTH_XRE"/>
    <property type="match status" value="1"/>
</dbReference>
<dbReference type="RefSeq" id="WP_203952641.1">
    <property type="nucleotide sequence ID" value="NZ_BOOO01000009.1"/>
</dbReference>
<dbReference type="PROSITE" id="PS50943">
    <property type="entry name" value="HTH_CROC1"/>
    <property type="match status" value="1"/>
</dbReference>
<dbReference type="SUPFAM" id="SSF47413">
    <property type="entry name" value="lambda repressor-like DNA-binding domains"/>
    <property type="match status" value="1"/>
</dbReference>
<dbReference type="InterPro" id="IPR041413">
    <property type="entry name" value="MLTR_LBD"/>
</dbReference>
<dbReference type="InterPro" id="IPR010982">
    <property type="entry name" value="Lambda_DNA-bd_dom_sf"/>
</dbReference>
<organism evidence="2 3">
    <name type="scientific">Planotetraspora mira</name>
    <dbReference type="NCBI Taxonomy" id="58121"/>
    <lineage>
        <taxon>Bacteria</taxon>
        <taxon>Bacillati</taxon>
        <taxon>Actinomycetota</taxon>
        <taxon>Actinomycetes</taxon>
        <taxon>Streptosporangiales</taxon>
        <taxon>Streptosporangiaceae</taxon>
        <taxon>Planotetraspora</taxon>
    </lineage>
</organism>
<dbReference type="SMART" id="SM00530">
    <property type="entry name" value="HTH_XRE"/>
    <property type="match status" value="1"/>
</dbReference>
<dbReference type="Proteomes" id="UP000650628">
    <property type="component" value="Unassembled WGS sequence"/>
</dbReference>
<dbReference type="Gene3D" id="3.30.450.180">
    <property type="match status" value="1"/>
</dbReference>
<accession>A0A8J3TNU7</accession>
<dbReference type="InterPro" id="IPR001387">
    <property type="entry name" value="Cro/C1-type_HTH"/>
</dbReference>
<dbReference type="PANTHER" id="PTHR35010:SF2">
    <property type="entry name" value="BLL4672 PROTEIN"/>
    <property type="match status" value="1"/>
</dbReference>
<reference evidence="2 3" key="1">
    <citation type="submission" date="2021-01" db="EMBL/GenBank/DDBJ databases">
        <title>Whole genome shotgun sequence of Planotetraspora mira NBRC 15435.</title>
        <authorList>
            <person name="Komaki H."/>
            <person name="Tamura T."/>
        </authorList>
    </citation>
    <scope>NUCLEOTIDE SEQUENCE [LARGE SCALE GENOMIC DNA]</scope>
    <source>
        <strain evidence="2 3">NBRC 15435</strain>
    </source>
</reference>
<dbReference type="Pfam" id="PF13560">
    <property type="entry name" value="HTH_31"/>
    <property type="match status" value="1"/>
</dbReference>
<proteinExistence type="predicted"/>
<comment type="caution">
    <text evidence="2">The sequence shown here is derived from an EMBL/GenBank/DDBJ whole genome shotgun (WGS) entry which is preliminary data.</text>
</comment>
<sequence>MDGGSPLGEFLRARRSVMTPDQVGLPLFGRRRTPGLRRVEVAMLAGVSVDYYSRLEQGRECHPSDQVLRALARALSFDLDATEHLYELARGGPRKRRTAEEIDEVSPTVVRFVEGCDHVPAVVVNGRFDVLARNPLADALYNGLEHRDNLIRLAFLAPEAREFYLDWEQHSQVKVAHLRAAAGADLEDPALVELIEELGSASEDFRRMWARHEVRALTGSLIRVRHRDVGDLVLSYEMFTVESSRPHQIIVLAAEPGSPSEKGLARLGIHSR</sequence>